<evidence type="ECO:0000256" key="1">
    <source>
        <dbReference type="SAM" id="MobiDB-lite"/>
    </source>
</evidence>
<feature type="region of interest" description="Disordered" evidence="1">
    <location>
        <begin position="1"/>
        <end position="167"/>
    </location>
</feature>
<dbReference type="SUPFAM" id="SSF49879">
    <property type="entry name" value="SMAD/FHA domain"/>
    <property type="match status" value="1"/>
</dbReference>
<sequence>MPEQTNLECVSCDTSFEPGPNGGFCPSCDTPHPDYAGGDGDGGEETTEDDSESAGEDEPEDVVDEAETDESQVDDDSGSDEQEEPAEESESDDESVDDEPEEGAAEPEPEPEPETEEDDAGEDQLEETTDEPAGDESGVDGDSDTDQAGEPATVEDDSAADEDADETCHACGAAVDASMAFCPECGAELEDDDESALTACPSCENAVDDESYCPSCGLHLDPIREGEESAESVSTPDVPEEATLVINGEEYTFGDGDTFGRQDGEWLEDLVEASGGRDEVTYVSSEHLEFAVEDDGIYVVDVSTNGTKHNGTEIDGASAKLEDGDTLELADRAELEVTL</sequence>
<dbReference type="Pfam" id="PF12773">
    <property type="entry name" value="DZR"/>
    <property type="match status" value="1"/>
</dbReference>
<evidence type="ECO:0000259" key="2">
    <source>
        <dbReference type="PROSITE" id="PS50006"/>
    </source>
</evidence>
<dbReference type="eggNOG" id="arCOG01694">
    <property type="taxonomic scope" value="Archaea"/>
</dbReference>
<evidence type="ECO:0000313" key="4">
    <source>
        <dbReference type="Proteomes" id="UP000011607"/>
    </source>
</evidence>
<protein>
    <submittedName>
        <fullName evidence="3">FHA domain-containing protein</fullName>
    </submittedName>
</protein>
<gene>
    <name evidence="3" type="ORF">C446_01573</name>
</gene>
<name>M0MKJ2_9EURY</name>
<keyword evidence="4" id="KW-1185">Reference proteome</keyword>
<dbReference type="RefSeq" id="WP_006671287.1">
    <property type="nucleotide sequence ID" value="NZ_AOMA01000011.1"/>
</dbReference>
<dbReference type="InterPro" id="IPR025874">
    <property type="entry name" value="DZR"/>
</dbReference>
<accession>M0MKJ2</accession>
<dbReference type="PROSITE" id="PS50006">
    <property type="entry name" value="FHA_DOMAIN"/>
    <property type="match status" value="1"/>
</dbReference>
<dbReference type="OrthoDB" id="206075at2157"/>
<dbReference type="Gene3D" id="2.60.200.20">
    <property type="match status" value="1"/>
</dbReference>
<dbReference type="InterPro" id="IPR029037">
    <property type="entry name" value="DUF1407/YfgJ-like_sf"/>
</dbReference>
<dbReference type="InterPro" id="IPR008984">
    <property type="entry name" value="SMAD_FHA_dom_sf"/>
</dbReference>
<feature type="compositionally biased region" description="Acidic residues" evidence="1">
    <location>
        <begin position="41"/>
        <end position="165"/>
    </location>
</feature>
<dbReference type="Gene3D" id="2.10.290.10">
    <property type="entry name" value="YfgJ-like"/>
    <property type="match status" value="1"/>
</dbReference>
<evidence type="ECO:0000313" key="3">
    <source>
        <dbReference type="EMBL" id="EMA46207.1"/>
    </source>
</evidence>
<dbReference type="STRING" id="1227454.C446_01573"/>
<dbReference type="InterPro" id="IPR000253">
    <property type="entry name" value="FHA_dom"/>
</dbReference>
<feature type="compositionally biased region" description="Polar residues" evidence="1">
    <location>
        <begin position="1"/>
        <end position="14"/>
    </location>
</feature>
<comment type="caution">
    <text evidence="3">The sequence shown here is derived from an EMBL/GenBank/DDBJ whole genome shotgun (WGS) entry which is preliminary data.</text>
</comment>
<dbReference type="EMBL" id="AOMA01000011">
    <property type="protein sequence ID" value="EMA46207.1"/>
    <property type="molecule type" value="Genomic_DNA"/>
</dbReference>
<dbReference type="AlphaFoldDB" id="M0MKJ2"/>
<dbReference type="Proteomes" id="UP000011607">
    <property type="component" value="Unassembled WGS sequence"/>
</dbReference>
<feature type="domain" description="FHA" evidence="2">
    <location>
        <begin position="257"/>
        <end position="314"/>
    </location>
</feature>
<reference evidence="3 4" key="1">
    <citation type="journal article" date="2014" name="PLoS Genet.">
        <title>Phylogenetically driven sequencing of extremely halophilic archaea reveals strategies for static and dynamic osmo-response.</title>
        <authorList>
            <person name="Becker E.A."/>
            <person name="Seitzer P.M."/>
            <person name="Tritt A."/>
            <person name="Larsen D."/>
            <person name="Krusor M."/>
            <person name="Yao A.I."/>
            <person name="Wu D."/>
            <person name="Madern D."/>
            <person name="Eisen J.A."/>
            <person name="Darling A.E."/>
            <person name="Facciotti M.T."/>
        </authorList>
    </citation>
    <scope>NUCLEOTIDE SEQUENCE [LARGE SCALE GENOMIC DNA]</scope>
    <source>
        <strain evidence="3 4">JCM 10879</strain>
    </source>
</reference>
<proteinExistence type="predicted"/>
<dbReference type="CDD" id="cd00060">
    <property type="entry name" value="FHA"/>
    <property type="match status" value="1"/>
</dbReference>
<organism evidence="3 4">
    <name type="scientific">Halobiforma nitratireducens JCM 10879</name>
    <dbReference type="NCBI Taxonomy" id="1227454"/>
    <lineage>
        <taxon>Archaea</taxon>
        <taxon>Methanobacteriati</taxon>
        <taxon>Methanobacteriota</taxon>
        <taxon>Stenosarchaea group</taxon>
        <taxon>Halobacteria</taxon>
        <taxon>Halobacteriales</taxon>
        <taxon>Natrialbaceae</taxon>
        <taxon>Halobiforma</taxon>
    </lineage>
</organism>
<dbReference type="SUPFAM" id="SSF161187">
    <property type="entry name" value="YfgJ-like"/>
    <property type="match status" value="1"/>
</dbReference>
<dbReference type="eggNOG" id="arCOG01917">
    <property type="taxonomic scope" value="Archaea"/>
</dbReference>
<dbReference type="Pfam" id="PF00498">
    <property type="entry name" value="FHA"/>
    <property type="match status" value="1"/>
</dbReference>